<dbReference type="AlphaFoldDB" id="A0A4R6IV71"/>
<keyword evidence="7" id="KW-0963">Cytoplasm</keyword>
<feature type="binding site" evidence="7">
    <location>
        <position position="305"/>
    </location>
    <ligand>
        <name>3-phosphoshikimate</name>
        <dbReference type="ChEBI" id="CHEBI:145989"/>
    </ligand>
</feature>
<dbReference type="UniPathway" id="UPA00053">
    <property type="reaction ID" value="UER00089"/>
</dbReference>
<feature type="binding site" evidence="7">
    <location>
        <position position="163"/>
    </location>
    <ligand>
        <name>3-phosphoshikimate</name>
        <dbReference type="ChEBI" id="CHEBI:145989"/>
    </ligand>
</feature>
<reference evidence="9 10" key="1">
    <citation type="submission" date="2019-03" db="EMBL/GenBank/DDBJ databases">
        <title>Genomic Encyclopedia of Archaeal and Bacterial Type Strains, Phase II (KMG-II): from individual species to whole genera.</title>
        <authorList>
            <person name="Goeker M."/>
        </authorList>
    </citation>
    <scope>NUCLEOTIDE SEQUENCE [LARGE SCALE GENOMIC DNA]</scope>
    <source>
        <strain evidence="9 10">DSM 28323</strain>
    </source>
</reference>
<comment type="caution">
    <text evidence="7">Lacks conserved residue(s) required for the propagation of feature annotation.</text>
</comment>
<evidence type="ECO:0000256" key="6">
    <source>
        <dbReference type="ARBA" id="ARBA00044633"/>
    </source>
</evidence>
<feature type="binding site" evidence="7">
    <location>
        <position position="162"/>
    </location>
    <ligand>
        <name>3-phosphoshikimate</name>
        <dbReference type="ChEBI" id="CHEBI:145989"/>
    </ligand>
</feature>
<keyword evidence="4 7" id="KW-0808">Transferase</keyword>
<dbReference type="GO" id="GO:0009073">
    <property type="term" value="P:aromatic amino acid family biosynthetic process"/>
    <property type="evidence" value="ECO:0007669"/>
    <property type="project" value="UniProtKB-KW"/>
</dbReference>
<feature type="binding site" evidence="7">
    <location>
        <position position="21"/>
    </location>
    <ligand>
        <name>3-phosphoshikimate</name>
        <dbReference type="ChEBI" id="CHEBI:145989"/>
    </ligand>
</feature>
<keyword evidence="3 7" id="KW-0028">Amino-acid biosynthesis</keyword>
<feature type="active site" description="Proton acceptor" evidence="7">
    <location>
        <position position="305"/>
    </location>
</feature>
<feature type="binding site" evidence="7">
    <location>
        <position position="163"/>
    </location>
    <ligand>
        <name>phosphoenolpyruvate</name>
        <dbReference type="ChEBI" id="CHEBI:58702"/>
    </ligand>
</feature>
<feature type="binding site" evidence="7">
    <location>
        <position position="332"/>
    </location>
    <ligand>
        <name>3-phosphoshikimate</name>
        <dbReference type="ChEBI" id="CHEBI:145989"/>
    </ligand>
</feature>
<proteinExistence type="inferred from homology"/>
<dbReference type="Pfam" id="PF00275">
    <property type="entry name" value="EPSP_synthase"/>
    <property type="match status" value="1"/>
</dbReference>
<dbReference type="InterPro" id="IPR001986">
    <property type="entry name" value="Enolpyruvate_Tfrase_dom"/>
</dbReference>
<comment type="subcellular location">
    <subcellularLocation>
        <location evidence="7">Cytoplasm</location>
    </subcellularLocation>
</comment>
<evidence type="ECO:0000256" key="7">
    <source>
        <dbReference type="HAMAP-Rule" id="MF_00210"/>
    </source>
</evidence>
<dbReference type="InterPro" id="IPR006264">
    <property type="entry name" value="EPSP_synthase"/>
</dbReference>
<dbReference type="RefSeq" id="WP_133475267.1">
    <property type="nucleotide sequence ID" value="NZ_SNWP01000012.1"/>
</dbReference>
<accession>A0A4R6IV71</accession>
<comment type="subunit">
    <text evidence="7">Monomer.</text>
</comment>
<evidence type="ECO:0000256" key="1">
    <source>
        <dbReference type="ARBA" id="ARBA00004811"/>
    </source>
</evidence>
<evidence type="ECO:0000256" key="3">
    <source>
        <dbReference type="ARBA" id="ARBA00022605"/>
    </source>
</evidence>
<dbReference type="GO" id="GO:0003866">
    <property type="term" value="F:3-phosphoshikimate 1-carboxyvinyltransferase activity"/>
    <property type="evidence" value="ECO:0007669"/>
    <property type="project" value="UniProtKB-UniRule"/>
</dbReference>
<dbReference type="CDD" id="cd01556">
    <property type="entry name" value="EPSP_synthase"/>
    <property type="match status" value="1"/>
</dbReference>
<evidence type="ECO:0000313" key="9">
    <source>
        <dbReference type="EMBL" id="TDO25775.1"/>
    </source>
</evidence>
<feature type="binding site" evidence="7">
    <location>
        <position position="20"/>
    </location>
    <ligand>
        <name>3-phosphoshikimate</name>
        <dbReference type="ChEBI" id="CHEBI:145989"/>
    </ligand>
</feature>
<gene>
    <name evidence="7" type="primary">aroA</name>
    <name evidence="9" type="ORF">BC659_2698</name>
</gene>
<evidence type="ECO:0000256" key="2">
    <source>
        <dbReference type="ARBA" id="ARBA00009948"/>
    </source>
</evidence>
<dbReference type="HAMAP" id="MF_00210">
    <property type="entry name" value="EPSP_synth"/>
    <property type="match status" value="1"/>
</dbReference>
<name>A0A4R6IV71_9BACT</name>
<feature type="binding site" evidence="7">
    <location>
        <position position="25"/>
    </location>
    <ligand>
        <name>3-phosphoshikimate</name>
        <dbReference type="ChEBI" id="CHEBI:145989"/>
    </ligand>
</feature>
<evidence type="ECO:0000313" key="10">
    <source>
        <dbReference type="Proteomes" id="UP000295741"/>
    </source>
</evidence>
<protein>
    <recommendedName>
        <fullName evidence="7">3-phosphoshikimate 1-carboxyvinyltransferase</fullName>
        <ecNumber evidence="7">2.5.1.19</ecNumber>
    </recommendedName>
    <alternativeName>
        <fullName evidence="7">5-enolpyruvylshikimate-3-phosphate synthase</fullName>
        <shortName evidence="7">EPSP synthase</shortName>
        <shortName evidence="7">EPSPS</shortName>
    </alternativeName>
</protein>
<dbReference type="GO" id="GO:0008652">
    <property type="term" value="P:amino acid biosynthetic process"/>
    <property type="evidence" value="ECO:0007669"/>
    <property type="project" value="UniProtKB-KW"/>
</dbReference>
<feature type="domain" description="Enolpyruvate transferase" evidence="8">
    <location>
        <begin position="7"/>
        <end position="413"/>
    </location>
</feature>
<dbReference type="PANTHER" id="PTHR21090">
    <property type="entry name" value="AROM/DEHYDROQUINATE SYNTHASE"/>
    <property type="match status" value="1"/>
</dbReference>
<dbReference type="Proteomes" id="UP000295741">
    <property type="component" value="Unassembled WGS sequence"/>
</dbReference>
<keyword evidence="5 7" id="KW-0057">Aromatic amino acid biosynthesis</keyword>
<dbReference type="EC" id="2.5.1.19" evidence="7"/>
<sequence length="430" mass="46025">MQVTIQPSVIQGTIRAAAGKSSMQRACAAALLRKGNTRIVNPGKSNDDLAALDVIQKLGARIQYDDQGDLLIESAGVQPMDKTINCGESGLGIRMFTPIVALSPEALVIHGTGSLVNRPMHFFDEILPQLGVRIQSNEGKVPLQIQGPLRPANIEVDGSLSSQFLTGLLMSFAAAGADNVTITVKELKSKPYIDLTLKVLADFGWKVTHDQYEQFHFHATTVADHTTMTYAVEGDWSGAAFLLVAGAIAGGITVTGLDVFSTQADKAILQALMDCGCSLSVQEKQIEIAPLPLKAFHFNATDCPDLFPPLVALAAYCEGTTVIEGVSRLSHKESDRGLTLQQEFAKLGIEIVLQNDLMLVKGGTGVKGARVHSRHDHRIAMACAVAALKAETAVTIEDADAINKSYPDFYDHLKKLGADLSIDLPLTPNT</sequence>
<comment type="similarity">
    <text evidence="2 7">Belongs to the EPSP synthase family.</text>
</comment>
<dbReference type="PANTHER" id="PTHR21090:SF5">
    <property type="entry name" value="PENTAFUNCTIONAL AROM POLYPEPTIDE"/>
    <property type="match status" value="1"/>
</dbReference>
<feature type="binding site" evidence="7">
    <location>
        <position position="20"/>
    </location>
    <ligand>
        <name>phosphoenolpyruvate</name>
        <dbReference type="ChEBI" id="CHEBI:58702"/>
    </ligand>
</feature>
<dbReference type="InterPro" id="IPR013792">
    <property type="entry name" value="RNA3'P_cycl/enolpyr_Trfase_a/b"/>
</dbReference>
<dbReference type="Gene3D" id="3.65.10.10">
    <property type="entry name" value="Enolpyruvate transferase domain"/>
    <property type="match status" value="2"/>
</dbReference>
<comment type="pathway">
    <text evidence="1 7">Metabolic intermediate biosynthesis; chorismate biosynthesis; chorismate from D-erythrose 4-phosphate and phosphoenolpyruvate: step 6/7.</text>
</comment>
<comment type="caution">
    <text evidence="9">The sequence shown here is derived from an EMBL/GenBank/DDBJ whole genome shotgun (WGS) entry which is preliminary data.</text>
</comment>
<evidence type="ECO:0000256" key="5">
    <source>
        <dbReference type="ARBA" id="ARBA00023141"/>
    </source>
</evidence>
<keyword evidence="10" id="KW-1185">Reference proteome</keyword>
<dbReference type="OrthoDB" id="9809920at2"/>
<feature type="binding site" evidence="7">
    <location>
        <position position="378"/>
    </location>
    <ligand>
        <name>phosphoenolpyruvate</name>
        <dbReference type="ChEBI" id="CHEBI:58702"/>
    </ligand>
</feature>
<feature type="binding site" evidence="7">
    <location>
        <position position="161"/>
    </location>
    <ligand>
        <name>3-phosphoshikimate</name>
        <dbReference type="ChEBI" id="CHEBI:145989"/>
    </ligand>
</feature>
<feature type="binding site" evidence="7">
    <location>
        <position position="336"/>
    </location>
    <ligand>
        <name>phosphoenolpyruvate</name>
        <dbReference type="ChEBI" id="CHEBI:58702"/>
    </ligand>
</feature>
<feature type="binding site" evidence="7">
    <location>
        <position position="118"/>
    </location>
    <ligand>
        <name>phosphoenolpyruvate</name>
        <dbReference type="ChEBI" id="CHEBI:58702"/>
    </ligand>
</feature>
<evidence type="ECO:0000259" key="8">
    <source>
        <dbReference type="Pfam" id="PF00275"/>
    </source>
</evidence>
<feature type="binding site" evidence="7">
    <location>
        <position position="189"/>
    </location>
    <ligand>
        <name>3-phosphoshikimate</name>
        <dbReference type="ChEBI" id="CHEBI:145989"/>
    </ligand>
</feature>
<feature type="binding site" evidence="7">
    <location>
        <position position="90"/>
    </location>
    <ligand>
        <name>phosphoenolpyruvate</name>
        <dbReference type="ChEBI" id="CHEBI:58702"/>
    </ligand>
</feature>
<dbReference type="GO" id="GO:0005737">
    <property type="term" value="C:cytoplasm"/>
    <property type="evidence" value="ECO:0007669"/>
    <property type="project" value="UniProtKB-SubCell"/>
</dbReference>
<dbReference type="GO" id="GO:0009423">
    <property type="term" value="P:chorismate biosynthetic process"/>
    <property type="evidence" value="ECO:0007669"/>
    <property type="project" value="UniProtKB-UniRule"/>
</dbReference>
<dbReference type="PIRSF" id="PIRSF000505">
    <property type="entry name" value="EPSPS"/>
    <property type="match status" value="1"/>
</dbReference>
<comment type="catalytic activity">
    <reaction evidence="6">
        <text>3-phosphoshikimate + phosphoenolpyruvate = 5-O-(1-carboxyvinyl)-3-phosphoshikimate + phosphate</text>
        <dbReference type="Rhea" id="RHEA:21256"/>
        <dbReference type="ChEBI" id="CHEBI:43474"/>
        <dbReference type="ChEBI" id="CHEBI:57701"/>
        <dbReference type="ChEBI" id="CHEBI:58702"/>
        <dbReference type="ChEBI" id="CHEBI:145989"/>
        <dbReference type="EC" id="2.5.1.19"/>
    </reaction>
    <physiologicalReaction direction="left-to-right" evidence="6">
        <dbReference type="Rhea" id="RHEA:21257"/>
    </physiologicalReaction>
</comment>
<dbReference type="EMBL" id="SNWP01000012">
    <property type="protein sequence ID" value="TDO25775.1"/>
    <property type="molecule type" value="Genomic_DNA"/>
</dbReference>
<feature type="binding site" evidence="7">
    <location>
        <position position="404"/>
    </location>
    <ligand>
        <name>phosphoenolpyruvate</name>
        <dbReference type="ChEBI" id="CHEBI:58702"/>
    </ligand>
</feature>
<organism evidence="9 10">
    <name type="scientific">Sediminibacterium goheungense</name>
    <dbReference type="NCBI Taxonomy" id="1086393"/>
    <lineage>
        <taxon>Bacteria</taxon>
        <taxon>Pseudomonadati</taxon>
        <taxon>Bacteroidota</taxon>
        <taxon>Chitinophagia</taxon>
        <taxon>Chitinophagales</taxon>
        <taxon>Chitinophagaceae</taxon>
        <taxon>Sediminibacterium</taxon>
    </lineage>
</organism>
<dbReference type="SUPFAM" id="SSF55205">
    <property type="entry name" value="EPT/RTPC-like"/>
    <property type="match status" value="1"/>
</dbReference>
<dbReference type="NCBIfam" id="TIGR01356">
    <property type="entry name" value="aroA"/>
    <property type="match status" value="1"/>
</dbReference>
<evidence type="ECO:0000256" key="4">
    <source>
        <dbReference type="ARBA" id="ARBA00022679"/>
    </source>
</evidence>
<dbReference type="InterPro" id="IPR036968">
    <property type="entry name" value="Enolpyruvate_Tfrase_sf"/>
</dbReference>
<comment type="function">
    <text evidence="7">Catalyzes the transfer of the enolpyruvyl moiety of phosphoenolpyruvate (PEP) to the 5-hydroxyl of shikimate-3-phosphate (S3P) to produce enolpyruvyl shikimate-3-phosphate and inorganic phosphate.</text>
</comment>